<keyword evidence="2" id="KW-1185">Reference proteome</keyword>
<reference evidence="1" key="1">
    <citation type="submission" date="2021-01" db="EMBL/GenBank/DDBJ databases">
        <authorList>
            <person name="Sun Q."/>
        </authorList>
    </citation>
    <scope>NUCLEOTIDE SEQUENCE</scope>
    <source>
        <strain evidence="1">YIM B02566</strain>
    </source>
</reference>
<accession>A0ACC5RDQ1</accession>
<evidence type="ECO:0000313" key="2">
    <source>
        <dbReference type="Proteomes" id="UP000616151"/>
    </source>
</evidence>
<name>A0ACC5RDQ1_9HYPH</name>
<evidence type="ECO:0000313" key="1">
    <source>
        <dbReference type="EMBL" id="MBK1870621.1"/>
    </source>
</evidence>
<organism evidence="1 2">
    <name type="scientific">Taklimakanibacter albus</name>
    <dbReference type="NCBI Taxonomy" id="2800327"/>
    <lineage>
        <taxon>Bacteria</taxon>
        <taxon>Pseudomonadati</taxon>
        <taxon>Pseudomonadota</taxon>
        <taxon>Alphaproteobacteria</taxon>
        <taxon>Hyphomicrobiales</taxon>
        <taxon>Aestuariivirgaceae</taxon>
        <taxon>Taklimakanibacter</taxon>
    </lineage>
</organism>
<dbReference type="EMBL" id="JAENHL010000008">
    <property type="protein sequence ID" value="MBK1870621.1"/>
    <property type="molecule type" value="Genomic_DNA"/>
</dbReference>
<comment type="caution">
    <text evidence="1">The sequence shown here is derived from an EMBL/GenBank/DDBJ whole genome shotgun (WGS) entry which is preliminary data.</text>
</comment>
<proteinExistence type="predicted"/>
<dbReference type="Proteomes" id="UP000616151">
    <property type="component" value="Unassembled WGS sequence"/>
</dbReference>
<protein>
    <submittedName>
        <fullName evidence="1">Uncharacterized protein</fullName>
    </submittedName>
</protein>
<sequence>MRQKDLTHSAVFGTISCGVLIGFVSACLVLPRGNFFGETMNSGEVIALVLGALTLVVGVVIPLAGIFAFVFARREALDKANECIVDAMKDGGELSVAANKTIQSAISDEQGTIRAYIDRAIDEKIRAQLAQLRVQRGDAIWGNEADEYGETASTKGRAP</sequence>
<gene>
    <name evidence="1" type="ORF">JHL16_29925</name>
</gene>